<accession>A0A7Z7BD31</accession>
<proteinExistence type="predicted"/>
<dbReference type="EMBL" id="FNDI01000024">
    <property type="protein sequence ID" value="SDI81110.1"/>
    <property type="molecule type" value="Genomic_DNA"/>
</dbReference>
<name>A0A7Z7BD31_9BURK</name>
<sequence>MLPGLSNHFRGPFVVERRGTPRIFLLLCPSALMRMFFKNMKQLFVRSALIAMLLSVLPLAARAASLDSALACDQSAHKFIADLAAQQLIDPKPMRVESNSINAFRPVRSASLDAYGFSVFAVVGYEQDDPIFRAGSGEPLAKSAYGAVVWGSDEKVQTAVTAAGSTAIVHRVAPHVTAIFCKRS</sequence>
<evidence type="ECO:0000313" key="1">
    <source>
        <dbReference type="EMBL" id="SDI81110.1"/>
    </source>
</evidence>
<protein>
    <submittedName>
        <fullName evidence="1">Uncharacterized protein</fullName>
    </submittedName>
</protein>
<gene>
    <name evidence="1" type="ORF">SAMN04487926_124139</name>
</gene>
<organism evidence="1 2">
    <name type="scientific">Paraburkholderia steynii</name>
    <dbReference type="NCBI Taxonomy" id="1245441"/>
    <lineage>
        <taxon>Bacteria</taxon>
        <taxon>Pseudomonadati</taxon>
        <taxon>Pseudomonadota</taxon>
        <taxon>Betaproteobacteria</taxon>
        <taxon>Burkholderiales</taxon>
        <taxon>Burkholderiaceae</taxon>
        <taxon>Paraburkholderia</taxon>
    </lineage>
</organism>
<dbReference type="AlphaFoldDB" id="A0A7Z7BD31"/>
<reference evidence="1" key="1">
    <citation type="submission" date="2016-10" db="EMBL/GenBank/DDBJ databases">
        <authorList>
            <person name="Varghese N."/>
            <person name="Submissions S."/>
        </authorList>
    </citation>
    <scope>NUCLEOTIDE SEQUENCE [LARGE SCALE GENOMIC DNA]</scope>
    <source>
        <strain evidence="1">YR281</strain>
    </source>
</reference>
<evidence type="ECO:0000313" key="2">
    <source>
        <dbReference type="Proteomes" id="UP000198900"/>
    </source>
</evidence>
<comment type="caution">
    <text evidence="1">The sequence shown here is derived from an EMBL/GenBank/DDBJ whole genome shotgun (WGS) entry which is preliminary data.</text>
</comment>
<dbReference type="Proteomes" id="UP000198900">
    <property type="component" value="Unassembled WGS sequence"/>
</dbReference>
<keyword evidence="2" id="KW-1185">Reference proteome</keyword>